<feature type="transmembrane region" description="Helical" evidence="1">
    <location>
        <begin position="105"/>
        <end position="127"/>
    </location>
</feature>
<evidence type="ECO:0000313" key="2">
    <source>
        <dbReference type="EMBL" id="MCC2176797.1"/>
    </source>
</evidence>
<feature type="transmembrane region" description="Helical" evidence="1">
    <location>
        <begin position="39"/>
        <end position="60"/>
    </location>
</feature>
<feature type="transmembrane region" description="Helical" evidence="1">
    <location>
        <begin position="169"/>
        <end position="188"/>
    </location>
</feature>
<evidence type="ECO:0000313" key="3">
    <source>
        <dbReference type="Proteomes" id="UP001298753"/>
    </source>
</evidence>
<dbReference type="AlphaFoldDB" id="A0AAW4VZ95"/>
<evidence type="ECO:0000256" key="1">
    <source>
        <dbReference type="SAM" id="Phobius"/>
    </source>
</evidence>
<dbReference type="Proteomes" id="UP001298753">
    <property type="component" value="Unassembled WGS sequence"/>
</dbReference>
<accession>A0AAW4VZ95</accession>
<keyword evidence="1" id="KW-0472">Membrane</keyword>
<keyword evidence="1" id="KW-0812">Transmembrane</keyword>
<comment type="caution">
    <text evidence="2">The sequence shown here is derived from an EMBL/GenBank/DDBJ whole genome shotgun (WGS) entry which is preliminary data.</text>
</comment>
<proteinExistence type="predicted"/>
<protein>
    <submittedName>
        <fullName evidence="2">Uncharacterized protein</fullName>
    </submittedName>
</protein>
<dbReference type="GeneID" id="98659650"/>
<keyword evidence="3" id="KW-1185">Reference proteome</keyword>
<keyword evidence="1" id="KW-1133">Transmembrane helix</keyword>
<name>A0AAW4VZ95_9FIRM</name>
<gene>
    <name evidence="2" type="ORF">LKD22_06610</name>
</gene>
<sequence length="195" mass="21663">MNNNIPIARWLSMFWLCSAVSLVLGQFSGSVTLNGTNGAALTVTGILGIFCTLVQFYPFYRFSRVSERLQRAFTATVLSVAATVVGLLAMMLVPSDTPPYTPSTFYLLFSLIALAGVIAAYVSQFWLYTGLDDVCTERGYDFPPKRIRWCFYLSLINILLRMLPTSIPIFLSQIASLVLLALFIRAAYQAEKLTV</sequence>
<dbReference type="RefSeq" id="WP_227600614.1">
    <property type="nucleotide sequence ID" value="NZ_DBGBDM010000053.1"/>
</dbReference>
<reference evidence="2 3" key="1">
    <citation type="submission" date="2021-10" db="EMBL/GenBank/DDBJ databases">
        <title>Anaerobic single-cell dispensing facilitates the cultivation of human gut bacteria.</title>
        <authorList>
            <person name="Afrizal A."/>
        </authorList>
    </citation>
    <scope>NUCLEOTIDE SEQUENCE [LARGE SCALE GENOMIC DNA]</scope>
    <source>
        <strain evidence="2 3">CLA-AA-H270</strain>
    </source>
</reference>
<feature type="transmembrane region" description="Helical" evidence="1">
    <location>
        <begin position="72"/>
        <end position="93"/>
    </location>
</feature>
<dbReference type="EMBL" id="JAJEPX010000015">
    <property type="protein sequence ID" value="MCC2176797.1"/>
    <property type="molecule type" value="Genomic_DNA"/>
</dbReference>
<feature type="transmembrane region" description="Helical" evidence="1">
    <location>
        <begin position="147"/>
        <end position="163"/>
    </location>
</feature>
<organism evidence="2 3">
    <name type="scientific">Agathobaculum butyriciproducens</name>
    <dbReference type="NCBI Taxonomy" id="1628085"/>
    <lineage>
        <taxon>Bacteria</taxon>
        <taxon>Bacillati</taxon>
        <taxon>Bacillota</taxon>
        <taxon>Clostridia</taxon>
        <taxon>Eubacteriales</taxon>
        <taxon>Butyricicoccaceae</taxon>
        <taxon>Agathobaculum</taxon>
    </lineage>
</organism>